<organism evidence="3 4">
    <name type="scientific">Pleodorina starrii</name>
    <dbReference type="NCBI Taxonomy" id="330485"/>
    <lineage>
        <taxon>Eukaryota</taxon>
        <taxon>Viridiplantae</taxon>
        <taxon>Chlorophyta</taxon>
        <taxon>core chlorophytes</taxon>
        <taxon>Chlorophyceae</taxon>
        <taxon>CS clade</taxon>
        <taxon>Chlamydomonadales</taxon>
        <taxon>Volvocaceae</taxon>
        <taxon>Pleodorina</taxon>
    </lineage>
</organism>
<feature type="compositionally biased region" description="Gly residues" evidence="1">
    <location>
        <begin position="798"/>
        <end position="811"/>
    </location>
</feature>
<feature type="region of interest" description="Disordered" evidence="1">
    <location>
        <begin position="776"/>
        <end position="823"/>
    </location>
</feature>
<name>A0A9W6F2T3_9CHLO</name>
<evidence type="ECO:0000256" key="1">
    <source>
        <dbReference type="SAM" id="MobiDB-lite"/>
    </source>
</evidence>
<comment type="caution">
    <text evidence="3">The sequence shown here is derived from an EMBL/GenBank/DDBJ whole genome shotgun (WGS) entry which is preliminary data.</text>
</comment>
<sequence>MAMKLIVGAAQDGSTLTVLGSCGPGACAAPPGRVLTTPWAVAAAGGQGHEAGKWSGAATKAQLPPAKKMATLSWKSGSPISLPYEWHQLLGQTRFAETLSLHAVLEPLLLGGRLVGALLVVTYGGRMPHSKATREALPCNGSGLAAAPFTSPVTWTGGTGAGAGGGGGERGAGEGPPVSALASVASSVLRRLKKRAGGGRSSPSSAPSPGLLRGLGAALSQAAFAPHLQAVVRLCSACQSLATATTLADLSSIISATVSEALAAELHVNLAVRVAVVPPLHGQHGYLLPLADPAGELTFACAGLEQLTAANGSNSRRPASAANVNVTMSGPAGLPSTSWSREGKAAPFPLPSSLLLQLLRPGGIHARGGGAASTASSVHAGTAHWISAAYAAAEEPTVRTVVTKAYDGTTIPQYSDAGAPADFIFSSGSNILPGAREFALPLPLQLSAASASGGAAAAARGGGGGAVGSVHGSVHGCCAYYGGGGFPARSGSSSFVSGMVVSNLAAWMQDVERPSSDVALLIMAARGRASAAAAASAAGLAGRPSQGGAGGGGAMGGGPACLVAVAGCAPQRAGGALVAAAAAAAAAAINGSAHGGGAGRTLSSKAGACRSAEWVQNLEASMRGGVAVDLSMRYGNGYGGGSVRYDSGVSCGPCVALYISAQERLPTSLLRAVKDRAAALLEVLLPACLSSLSMGPVRADLESLASCAAAGGSAAAAAAAALAAGGSRSKRSLISAAGGLNSSPALSTGGGFAAAAAAAIAAANASCGGGGAATPPYPGSNLPSPYPSQRQLHSAVTDGGGGGLSPLGAIGGEDSLQPGSSRTQMKLMSGLASRLSSALDAAGVGSAAGGGGGGGGRQISAATDRTSGSTAEALSGEIHLLAQQRWPEAGAGGGGGGGGGGGAAAAGLGTSPCCAPPAASSLVPTAPSSQSRTTRGSPGSCVFGVSGCGEDGALGLGTGTGLLASMDVTGAMDDMVTSMRHNLDVWVASFWEMLRDNTAHTKGGHTPGSYADDDLRFLRIYQQLGSGGAASVYAGVLLGMDVAVKVIEPPPEVDMEALAGSQAPPREAEEEGDSEEAEGEGERMASLAAAVRQAQMRELVRSARECAVLTTLSHPAIVQVYSFHNRVQVVPGEGPDRLPRLVPVPPGEGGEAQGPLHSVLIMERCDLGSLADALDNGMFKKAIIAAAQAAPAPASNSARPAAAGARPSNGQVSGGGGNGGFSFSSVGGVSGGGIGGGAAMRAIYLTLLEVALALRHLHSMNLVHCDVKVANVLLKSSASDPRGFTCKLSDFGLINLLRDHEGEEGEGEERKGQEGAEATDEAEAARESNPQAATTTSPSTDRKLWMRNADAAGTVTHLAPECFQPGSKLDQSVDIYAFGIVMWEIFTRKPPYAEFAPDFEDLPTRVVEGLRPRFPSHCPAPFRALAQACWCADPDQRPSAAAVVTCLQTLLEGWGGAGGGAGIGGGGITLAAIEAAAGRLPPPPRHAGAVGAATGHRILD</sequence>
<feature type="region of interest" description="Disordered" evidence="1">
    <location>
        <begin position="918"/>
        <end position="937"/>
    </location>
</feature>
<dbReference type="InterPro" id="IPR008271">
    <property type="entry name" value="Ser/Thr_kinase_AS"/>
</dbReference>
<reference evidence="3 4" key="1">
    <citation type="journal article" date="2023" name="Commun. Biol.">
        <title>Reorganization of the ancestral sex-determining regions during the evolution of trioecy in Pleodorina starrii.</title>
        <authorList>
            <person name="Takahashi K."/>
            <person name="Suzuki S."/>
            <person name="Kawai-Toyooka H."/>
            <person name="Yamamoto K."/>
            <person name="Hamaji T."/>
            <person name="Ootsuki R."/>
            <person name="Yamaguchi H."/>
            <person name="Kawachi M."/>
            <person name="Higashiyama T."/>
            <person name="Nozaki H."/>
        </authorList>
    </citation>
    <scope>NUCLEOTIDE SEQUENCE [LARGE SCALE GENOMIC DNA]</scope>
    <source>
        <strain evidence="3 4">NIES-4479</strain>
    </source>
</reference>
<dbReference type="InterPro" id="IPR000719">
    <property type="entry name" value="Prot_kinase_dom"/>
</dbReference>
<feature type="compositionally biased region" description="Polar residues" evidence="1">
    <location>
        <begin position="1328"/>
        <end position="1339"/>
    </location>
</feature>
<dbReference type="SMART" id="SM00220">
    <property type="entry name" value="S_TKc"/>
    <property type="match status" value="1"/>
</dbReference>
<dbReference type="PANTHER" id="PTHR44329">
    <property type="entry name" value="SERINE/THREONINE-PROTEIN KINASE TNNI3K-RELATED"/>
    <property type="match status" value="1"/>
</dbReference>
<proteinExistence type="predicted"/>
<evidence type="ECO:0000313" key="3">
    <source>
        <dbReference type="EMBL" id="GLC53551.1"/>
    </source>
</evidence>
<dbReference type="InterPro" id="IPR051681">
    <property type="entry name" value="Ser/Thr_Kinases-Pseudokinases"/>
</dbReference>
<dbReference type="Proteomes" id="UP001165080">
    <property type="component" value="Unassembled WGS sequence"/>
</dbReference>
<dbReference type="PROSITE" id="PS00108">
    <property type="entry name" value="PROTEIN_KINASE_ST"/>
    <property type="match status" value="1"/>
</dbReference>
<dbReference type="PANTHER" id="PTHR44329:SF289">
    <property type="entry name" value="SERINE_THREONINE-PROTEIN KINASE VIK"/>
    <property type="match status" value="1"/>
</dbReference>
<keyword evidence="4" id="KW-1185">Reference proteome</keyword>
<feature type="region of interest" description="Disordered" evidence="1">
    <location>
        <begin position="1300"/>
        <end position="1344"/>
    </location>
</feature>
<evidence type="ECO:0000313" key="4">
    <source>
        <dbReference type="Proteomes" id="UP001165080"/>
    </source>
</evidence>
<feature type="compositionally biased region" description="Low complexity" evidence="1">
    <location>
        <begin position="1195"/>
        <end position="1211"/>
    </location>
</feature>
<dbReference type="Pfam" id="PF00069">
    <property type="entry name" value="Pkinase"/>
    <property type="match status" value="1"/>
</dbReference>
<feature type="region of interest" description="Disordered" evidence="1">
    <location>
        <begin position="1057"/>
        <end position="1084"/>
    </location>
</feature>
<feature type="compositionally biased region" description="Polar residues" evidence="1">
    <location>
        <begin position="922"/>
        <end position="937"/>
    </location>
</feature>
<accession>A0A9W6F2T3</accession>
<feature type="compositionally biased region" description="Acidic residues" evidence="1">
    <location>
        <begin position="1068"/>
        <end position="1079"/>
    </location>
</feature>
<dbReference type="EMBL" id="BRXU01000008">
    <property type="protein sequence ID" value="GLC53551.1"/>
    <property type="molecule type" value="Genomic_DNA"/>
</dbReference>
<dbReference type="SUPFAM" id="SSF56112">
    <property type="entry name" value="Protein kinase-like (PK-like)"/>
    <property type="match status" value="1"/>
</dbReference>
<dbReference type="PROSITE" id="PS50011">
    <property type="entry name" value="PROTEIN_KINASE_DOM"/>
    <property type="match status" value="1"/>
</dbReference>
<dbReference type="Pfam" id="PF07714">
    <property type="entry name" value="PK_Tyr_Ser-Thr"/>
    <property type="match status" value="1"/>
</dbReference>
<gene>
    <name evidence="3" type="primary">PLEST007046</name>
    <name evidence="3" type="ORF">PLESTB_000761800</name>
</gene>
<dbReference type="GO" id="GO:0005524">
    <property type="term" value="F:ATP binding"/>
    <property type="evidence" value="ECO:0007669"/>
    <property type="project" value="InterPro"/>
</dbReference>
<feature type="region of interest" description="Disordered" evidence="1">
    <location>
        <begin position="1195"/>
        <end position="1216"/>
    </location>
</feature>
<dbReference type="Gene3D" id="3.30.200.20">
    <property type="entry name" value="Phosphorylase Kinase, domain 1"/>
    <property type="match status" value="1"/>
</dbReference>
<feature type="region of interest" description="Disordered" evidence="1">
    <location>
        <begin position="156"/>
        <end position="177"/>
    </location>
</feature>
<dbReference type="InterPro" id="IPR011009">
    <property type="entry name" value="Kinase-like_dom_sf"/>
</dbReference>
<feature type="compositionally biased region" description="Gly residues" evidence="1">
    <location>
        <begin position="157"/>
        <end position="174"/>
    </location>
</feature>
<dbReference type="Gene3D" id="1.10.510.10">
    <property type="entry name" value="Transferase(Phosphotransferase) domain 1"/>
    <property type="match status" value="1"/>
</dbReference>
<feature type="compositionally biased region" description="Polar residues" evidence="1">
    <location>
        <begin position="781"/>
        <end position="794"/>
    </location>
</feature>
<protein>
    <recommendedName>
        <fullName evidence="2">Protein kinase domain-containing protein</fullName>
    </recommendedName>
</protein>
<dbReference type="GO" id="GO:0004674">
    <property type="term" value="F:protein serine/threonine kinase activity"/>
    <property type="evidence" value="ECO:0007669"/>
    <property type="project" value="TreeGrafter"/>
</dbReference>
<evidence type="ECO:0000259" key="2">
    <source>
        <dbReference type="PROSITE" id="PS50011"/>
    </source>
</evidence>
<feature type="domain" description="Protein kinase" evidence="2">
    <location>
        <begin position="1018"/>
        <end position="1451"/>
    </location>
</feature>
<dbReference type="InterPro" id="IPR001245">
    <property type="entry name" value="Ser-Thr/Tyr_kinase_cat_dom"/>
</dbReference>